<dbReference type="AlphaFoldDB" id="A0A645H2M5"/>
<sequence>MPGDPSVQIVFQLAVVWFAGCRAGLNFPGVNASQRLIKSLGFFGGMRRNIELFRAGLTRLGRNQGKKFFADAAAAIFARDMNAGQL</sequence>
<evidence type="ECO:0000313" key="1">
    <source>
        <dbReference type="EMBL" id="MPN32572.1"/>
    </source>
</evidence>
<proteinExistence type="predicted"/>
<comment type="caution">
    <text evidence="1">The sequence shown here is derived from an EMBL/GenBank/DDBJ whole genome shotgun (WGS) entry which is preliminary data.</text>
</comment>
<name>A0A645H2M5_9ZZZZ</name>
<reference evidence="1" key="1">
    <citation type="submission" date="2019-08" db="EMBL/GenBank/DDBJ databases">
        <authorList>
            <person name="Kucharzyk K."/>
            <person name="Murdoch R.W."/>
            <person name="Higgins S."/>
            <person name="Loffler F."/>
        </authorList>
    </citation>
    <scope>NUCLEOTIDE SEQUENCE</scope>
</reference>
<dbReference type="EMBL" id="VSSQ01084649">
    <property type="protein sequence ID" value="MPN32572.1"/>
    <property type="molecule type" value="Genomic_DNA"/>
</dbReference>
<protein>
    <submittedName>
        <fullName evidence="1">Uncharacterized protein</fullName>
    </submittedName>
</protein>
<gene>
    <name evidence="1" type="ORF">SDC9_180052</name>
</gene>
<accession>A0A645H2M5</accession>
<organism evidence="1">
    <name type="scientific">bioreactor metagenome</name>
    <dbReference type="NCBI Taxonomy" id="1076179"/>
    <lineage>
        <taxon>unclassified sequences</taxon>
        <taxon>metagenomes</taxon>
        <taxon>ecological metagenomes</taxon>
    </lineage>
</organism>